<evidence type="ECO:0000313" key="2">
    <source>
        <dbReference type="Proteomes" id="UP001567538"/>
    </source>
</evidence>
<sequence>MGQERCQRCIISRTSDIDSCYFHARCIFKCPISGHSFWSSSPLACILARGITQDAGSCHVSEDFYKYKYIMLCIQDKDEMVAIEGFRSLERVVGISITELDAAIDVMRRILRVSHRPVLRFSAFRALDKVGMVHEVVRAAPEDHIAIGLDVNVYKLYMEQVSHRDNEPEAELVSQVIKSQSFADKEASTRDWKSSKHSI</sequence>
<accession>A0ABD1IHT5</accession>
<gene>
    <name evidence="1" type="ORF">AAHA92_03672</name>
</gene>
<dbReference type="AlphaFoldDB" id="A0ABD1IHT5"/>
<protein>
    <submittedName>
        <fullName evidence="1">Uncharacterized protein</fullName>
    </submittedName>
</protein>
<organism evidence="1 2">
    <name type="scientific">Salvia divinorum</name>
    <name type="common">Maria pastora</name>
    <name type="synonym">Diviner's sage</name>
    <dbReference type="NCBI Taxonomy" id="28513"/>
    <lineage>
        <taxon>Eukaryota</taxon>
        <taxon>Viridiplantae</taxon>
        <taxon>Streptophyta</taxon>
        <taxon>Embryophyta</taxon>
        <taxon>Tracheophyta</taxon>
        <taxon>Spermatophyta</taxon>
        <taxon>Magnoliopsida</taxon>
        <taxon>eudicotyledons</taxon>
        <taxon>Gunneridae</taxon>
        <taxon>Pentapetalae</taxon>
        <taxon>asterids</taxon>
        <taxon>lamiids</taxon>
        <taxon>Lamiales</taxon>
        <taxon>Lamiaceae</taxon>
        <taxon>Nepetoideae</taxon>
        <taxon>Mentheae</taxon>
        <taxon>Salviinae</taxon>
        <taxon>Salvia</taxon>
        <taxon>Salvia subgen. Calosphace</taxon>
    </lineage>
</organism>
<dbReference type="Proteomes" id="UP001567538">
    <property type="component" value="Unassembled WGS sequence"/>
</dbReference>
<proteinExistence type="predicted"/>
<name>A0ABD1IHT5_SALDI</name>
<keyword evidence="2" id="KW-1185">Reference proteome</keyword>
<reference evidence="1 2" key="1">
    <citation type="submission" date="2024-06" db="EMBL/GenBank/DDBJ databases">
        <title>A chromosome level genome sequence of Diviner's sage (Salvia divinorum).</title>
        <authorList>
            <person name="Ford S.A."/>
            <person name="Ro D.-K."/>
            <person name="Ness R.W."/>
            <person name="Phillips M.A."/>
        </authorList>
    </citation>
    <scope>NUCLEOTIDE SEQUENCE [LARGE SCALE GENOMIC DNA]</scope>
    <source>
        <strain evidence="1">SAF-2024a</strain>
        <tissue evidence="1">Leaf</tissue>
    </source>
</reference>
<dbReference type="EMBL" id="JBEAFC010000002">
    <property type="protein sequence ID" value="KAL1568288.1"/>
    <property type="molecule type" value="Genomic_DNA"/>
</dbReference>
<comment type="caution">
    <text evidence="1">The sequence shown here is derived from an EMBL/GenBank/DDBJ whole genome shotgun (WGS) entry which is preliminary data.</text>
</comment>
<evidence type="ECO:0000313" key="1">
    <source>
        <dbReference type="EMBL" id="KAL1568288.1"/>
    </source>
</evidence>